<comment type="caution">
    <text evidence="1">The sequence shown here is derived from an EMBL/GenBank/DDBJ whole genome shotgun (WGS) entry which is preliminary data.</text>
</comment>
<evidence type="ECO:0000313" key="1">
    <source>
        <dbReference type="EMBL" id="GME75489.1"/>
    </source>
</evidence>
<evidence type="ECO:0000313" key="2">
    <source>
        <dbReference type="Proteomes" id="UP001165064"/>
    </source>
</evidence>
<name>A0ACB5SWY4_AMBMO</name>
<dbReference type="EMBL" id="BSXS01001223">
    <property type="protein sequence ID" value="GME75489.1"/>
    <property type="molecule type" value="Genomic_DNA"/>
</dbReference>
<protein>
    <submittedName>
        <fullName evidence="1">Unnamed protein product</fullName>
    </submittedName>
</protein>
<accession>A0ACB5SWY4</accession>
<organism evidence="1 2">
    <name type="scientific">Ambrosiozyma monospora</name>
    <name type="common">Yeast</name>
    <name type="synonym">Endomycopsis monosporus</name>
    <dbReference type="NCBI Taxonomy" id="43982"/>
    <lineage>
        <taxon>Eukaryota</taxon>
        <taxon>Fungi</taxon>
        <taxon>Dikarya</taxon>
        <taxon>Ascomycota</taxon>
        <taxon>Saccharomycotina</taxon>
        <taxon>Pichiomycetes</taxon>
        <taxon>Pichiales</taxon>
        <taxon>Pichiaceae</taxon>
        <taxon>Ambrosiozyma</taxon>
    </lineage>
</organism>
<reference evidence="1" key="1">
    <citation type="submission" date="2023-04" db="EMBL/GenBank/DDBJ databases">
        <title>Ambrosiozyma monospora NBRC 10751.</title>
        <authorList>
            <person name="Ichikawa N."/>
            <person name="Sato H."/>
            <person name="Tonouchi N."/>
        </authorList>
    </citation>
    <scope>NUCLEOTIDE SEQUENCE</scope>
    <source>
        <strain evidence="1">NBRC 10751</strain>
    </source>
</reference>
<keyword evidence="2" id="KW-1185">Reference proteome</keyword>
<gene>
    <name evidence="1" type="ORF">Amon02_000218000</name>
</gene>
<sequence>MFHYFFLSRCVKWDSTGGKSGSAFLKTLDDRFIIKELSRTELEAFVQFAPSYFEYFAEALFHGLPTVLGKIFGFYQIQVKNSIPGAKSYTLDVLIMENLFYHRKMTRIFDLKGSMRNRHVEQTGKENEVLLDENMVEYIYESPLFVRENNKKLLRTSLWNDTLFLAKVNVMDYSLVIGIDSEKNELVVGIIDFIRTFTWDKKLESWVKEKGLVGGTGVGKEPTVITPKQYKNRFRQAMDRYILMAPGPYYQGPPPWYYPAWVIRALFTT</sequence>
<proteinExistence type="predicted"/>
<dbReference type="Proteomes" id="UP001165064">
    <property type="component" value="Unassembled WGS sequence"/>
</dbReference>